<evidence type="ECO:0000256" key="2">
    <source>
        <dbReference type="ARBA" id="ARBA00022679"/>
    </source>
</evidence>
<dbReference type="PANTHER" id="PTHR30160:SF1">
    <property type="entry name" value="LIPOPOLYSACCHARIDE 1,2-N-ACETYLGLUCOSAMINETRANSFERASE-RELATED"/>
    <property type="match status" value="1"/>
</dbReference>
<dbReference type="GO" id="GO:0009244">
    <property type="term" value="P:lipopolysaccharide core region biosynthetic process"/>
    <property type="evidence" value="ECO:0007669"/>
    <property type="project" value="TreeGrafter"/>
</dbReference>
<sequence>MPRILIIRPSAIGDVVMASAMLPAIKKAWPQVSVSWVLEPHLLDLLRYHPAIEEVIPWPKAKWLSLLRQGRFVRLLKELVFFSRLLREREYDMALETTGLLKGRLLAYLSGARERVGFESREPGRFLMTRVISRGPQNHWISSEYRYLLESLGIDTEDFRPFLYLPGELRERVRESLFRSGIREEAFILFCPFTTRPQKHWFLQRWIDLARVIRERLSMPVVLLGGVGDRELAQKFGPLVINLVGQTSLLESAAVVSLARVVVGVDTGLTHMGVALDRPTVALFGATRPYLHTMFSRVRILYRPRPCSPCRRRVTCDHRYPCMREITVREVLTKVTELIEGDHGA</sequence>
<dbReference type="Pfam" id="PF01075">
    <property type="entry name" value="Glyco_transf_9"/>
    <property type="match status" value="1"/>
</dbReference>
<dbReference type="InterPro" id="IPR051199">
    <property type="entry name" value="LPS_LOS_Heptosyltrfase"/>
</dbReference>
<dbReference type="GO" id="GO:0008713">
    <property type="term" value="F:ADP-heptose-lipopolysaccharide heptosyltransferase activity"/>
    <property type="evidence" value="ECO:0007669"/>
    <property type="project" value="TreeGrafter"/>
</dbReference>
<dbReference type="PANTHER" id="PTHR30160">
    <property type="entry name" value="TETRAACYLDISACCHARIDE 4'-KINASE-RELATED"/>
    <property type="match status" value="1"/>
</dbReference>
<keyword evidence="2 3" id="KW-0808">Transferase</keyword>
<dbReference type="AlphaFoldDB" id="A0A6G7PZD3"/>
<dbReference type="KEGG" id="tav:G4V39_10950"/>
<gene>
    <name evidence="3" type="ORF">G4V39_10950</name>
</gene>
<dbReference type="CDD" id="cd03789">
    <property type="entry name" value="GT9_LPS_heptosyltransferase"/>
    <property type="match status" value="1"/>
</dbReference>
<proteinExistence type="predicted"/>
<keyword evidence="4" id="KW-1185">Reference proteome</keyword>
<accession>A0A6G7PZD3</accession>
<dbReference type="EMBL" id="CP048877">
    <property type="protein sequence ID" value="QIJ72763.1"/>
    <property type="molecule type" value="Genomic_DNA"/>
</dbReference>
<dbReference type="GO" id="GO:0005829">
    <property type="term" value="C:cytosol"/>
    <property type="evidence" value="ECO:0007669"/>
    <property type="project" value="TreeGrafter"/>
</dbReference>
<dbReference type="InterPro" id="IPR002201">
    <property type="entry name" value="Glyco_trans_9"/>
</dbReference>
<evidence type="ECO:0000313" key="4">
    <source>
        <dbReference type="Proteomes" id="UP000502179"/>
    </source>
</evidence>
<keyword evidence="1" id="KW-0328">Glycosyltransferase</keyword>
<dbReference type="SUPFAM" id="SSF53756">
    <property type="entry name" value="UDP-Glycosyltransferase/glycogen phosphorylase"/>
    <property type="match status" value="1"/>
</dbReference>
<dbReference type="Gene3D" id="3.40.50.2000">
    <property type="entry name" value="Glycogen Phosphorylase B"/>
    <property type="match status" value="2"/>
</dbReference>
<evidence type="ECO:0000256" key="1">
    <source>
        <dbReference type="ARBA" id="ARBA00022676"/>
    </source>
</evidence>
<organism evidence="3 4">
    <name type="scientific">Thermosulfuriphilus ammonigenes</name>
    <dbReference type="NCBI Taxonomy" id="1936021"/>
    <lineage>
        <taxon>Bacteria</taxon>
        <taxon>Pseudomonadati</taxon>
        <taxon>Thermodesulfobacteriota</taxon>
        <taxon>Thermodesulfobacteria</taxon>
        <taxon>Thermodesulfobacteriales</taxon>
        <taxon>Thermodesulfobacteriaceae</taxon>
        <taxon>Thermosulfuriphilus</taxon>
    </lineage>
</organism>
<evidence type="ECO:0000313" key="3">
    <source>
        <dbReference type="EMBL" id="QIJ72763.1"/>
    </source>
</evidence>
<name>A0A6G7PZD3_9BACT</name>
<protein>
    <submittedName>
        <fullName evidence="3">Glycosyltransferase family 9 protein</fullName>
    </submittedName>
</protein>
<dbReference type="RefSeq" id="WP_166032978.1">
    <property type="nucleotide sequence ID" value="NZ_CP048877.1"/>
</dbReference>
<dbReference type="Proteomes" id="UP000502179">
    <property type="component" value="Chromosome"/>
</dbReference>
<reference evidence="3 4" key="1">
    <citation type="submission" date="2020-02" db="EMBL/GenBank/DDBJ databases">
        <title>Genome analysis of Thermosulfuriphilus ammonigenes ST65T, an anaerobic thermophilic chemolithoautotrophic bacterium isolated from a deep-sea hydrothermal vent.</title>
        <authorList>
            <person name="Slobodkina G."/>
            <person name="Allioux M."/>
            <person name="Merkel A."/>
            <person name="Alain K."/>
            <person name="Jebbar M."/>
            <person name="Slobodkin A."/>
        </authorList>
    </citation>
    <scope>NUCLEOTIDE SEQUENCE [LARGE SCALE GENOMIC DNA]</scope>
    <source>
        <strain evidence="3 4">ST65</strain>
    </source>
</reference>